<sequence>MDKLITLIDGQTMVYQKHIVSGMRGRMSYGHHAMLRFPEQEGSGIISTSRFTYGQVFTEPLERPENKGYSILEPGACFDHLDRVPMTTGRMTDLSRYPARRGFE</sequence>
<proteinExistence type="predicted"/>
<reference evidence="1" key="2">
    <citation type="journal article" date="2014" name="ISME J.">
        <title>Microbial stratification in low pH oxic and suboxic macroscopic growths along an acid mine drainage.</title>
        <authorList>
            <person name="Mendez-Garcia C."/>
            <person name="Mesa V."/>
            <person name="Sprenger R.R."/>
            <person name="Richter M."/>
            <person name="Diez M.S."/>
            <person name="Solano J."/>
            <person name="Bargiela R."/>
            <person name="Golyshina O.V."/>
            <person name="Manteca A."/>
            <person name="Ramos J.L."/>
            <person name="Gallego J.R."/>
            <person name="Llorente I."/>
            <person name="Martins Dos Santos V.A."/>
            <person name="Jensen O.N."/>
            <person name="Pelaez A.I."/>
            <person name="Sanchez J."/>
            <person name="Ferrer M."/>
        </authorList>
    </citation>
    <scope>NUCLEOTIDE SEQUENCE</scope>
</reference>
<dbReference type="AlphaFoldDB" id="T1CQ27"/>
<name>T1CQ27_9ZZZZ</name>
<organism evidence="1">
    <name type="scientific">mine drainage metagenome</name>
    <dbReference type="NCBI Taxonomy" id="410659"/>
    <lineage>
        <taxon>unclassified sequences</taxon>
        <taxon>metagenomes</taxon>
        <taxon>ecological metagenomes</taxon>
    </lineage>
</organism>
<evidence type="ECO:0000313" key="1">
    <source>
        <dbReference type="EMBL" id="EQD70589.1"/>
    </source>
</evidence>
<dbReference type="EMBL" id="AUZX01004529">
    <property type="protein sequence ID" value="EQD70589.1"/>
    <property type="molecule type" value="Genomic_DNA"/>
</dbReference>
<comment type="caution">
    <text evidence="1">The sequence shown here is derived from an EMBL/GenBank/DDBJ whole genome shotgun (WGS) entry which is preliminary data.</text>
</comment>
<protein>
    <submittedName>
        <fullName evidence="1">Uncharacterized protein</fullName>
    </submittedName>
</protein>
<accession>T1CQ27</accession>
<reference evidence="1" key="1">
    <citation type="submission" date="2013-08" db="EMBL/GenBank/DDBJ databases">
        <authorList>
            <person name="Mendez C."/>
            <person name="Richter M."/>
            <person name="Ferrer M."/>
            <person name="Sanchez J."/>
        </authorList>
    </citation>
    <scope>NUCLEOTIDE SEQUENCE</scope>
</reference>
<feature type="non-terminal residue" evidence="1">
    <location>
        <position position="104"/>
    </location>
</feature>
<gene>
    <name evidence="1" type="ORF">B1A_06230</name>
</gene>